<dbReference type="Pfam" id="PF04267">
    <property type="entry name" value="SoxD"/>
    <property type="match status" value="1"/>
</dbReference>
<protein>
    <submittedName>
        <fullName evidence="1">Sarcosine oxidase subunit delta</fullName>
    </submittedName>
</protein>
<dbReference type="EMBL" id="LJYW01000001">
    <property type="protein sequence ID" value="KPL51568.1"/>
    <property type="molecule type" value="Genomic_DNA"/>
</dbReference>
<dbReference type="InterPro" id="IPR006279">
    <property type="entry name" value="SoxD"/>
</dbReference>
<sequence>MLLITCPICGPRPEIEFRNMGEAHIARPTPEGTSDDDMAAFLYLRSNPKGLIAERWRHVHGCARFFNAVRHTVTDKFVTVYEVGAPKPDLAALAADLAADLAAREAGR</sequence>
<dbReference type="Gene3D" id="3.30.2270.10">
    <property type="entry name" value="Folate-binding superfamily"/>
    <property type="match status" value="1"/>
</dbReference>
<name>A0A0P6VHQ3_9HYPH</name>
<evidence type="ECO:0000313" key="1">
    <source>
        <dbReference type="EMBL" id="KPL51568.1"/>
    </source>
</evidence>
<dbReference type="RefSeq" id="WP_054357730.1">
    <property type="nucleotide sequence ID" value="NZ_LJYW01000001.1"/>
</dbReference>
<gene>
    <name evidence="1" type="ORF">ABB55_04440</name>
</gene>
<organism evidence="1 2">
    <name type="scientific">Prosthecodimorpha hirschii</name>
    <dbReference type="NCBI Taxonomy" id="665126"/>
    <lineage>
        <taxon>Bacteria</taxon>
        <taxon>Pseudomonadati</taxon>
        <taxon>Pseudomonadota</taxon>
        <taxon>Alphaproteobacteria</taxon>
        <taxon>Hyphomicrobiales</taxon>
        <taxon>Ancalomicrobiaceae</taxon>
        <taxon>Prosthecodimorpha</taxon>
    </lineage>
</organism>
<comment type="caution">
    <text evidence="1">The sequence shown here is derived from an EMBL/GenBank/DDBJ whole genome shotgun (WGS) entry which is preliminary data.</text>
</comment>
<dbReference type="GO" id="GO:0008115">
    <property type="term" value="F:sarcosine oxidase activity"/>
    <property type="evidence" value="ECO:0007669"/>
    <property type="project" value="InterPro"/>
</dbReference>
<reference evidence="1 2" key="2">
    <citation type="submission" date="2015-10" db="EMBL/GenBank/DDBJ databases">
        <title>Draft Genome Sequence of Prosthecomicrobium hirschii ATCC 27832.</title>
        <authorList>
            <person name="Daniel J."/>
            <person name="Givan S.A."/>
            <person name="Brun Y.V."/>
            <person name="Brown P.J."/>
        </authorList>
    </citation>
    <scope>NUCLEOTIDE SEQUENCE [LARGE SCALE GENOMIC DNA]</scope>
    <source>
        <strain evidence="1 2">16</strain>
    </source>
</reference>
<dbReference type="AlphaFoldDB" id="A0A0P6VHQ3"/>
<proteinExistence type="predicted"/>
<keyword evidence="2" id="KW-1185">Reference proteome</keyword>
<evidence type="ECO:0000313" key="2">
    <source>
        <dbReference type="Proteomes" id="UP000048984"/>
    </source>
</evidence>
<dbReference type="InterPro" id="IPR038561">
    <property type="entry name" value="SoxD_sf"/>
</dbReference>
<dbReference type="STRING" id="665126.ABB55_04440"/>
<accession>A0A0P6VHQ3</accession>
<reference evidence="1 2" key="1">
    <citation type="submission" date="2015-09" db="EMBL/GenBank/DDBJ databases">
        <authorList>
            <person name="Jackson K.R."/>
            <person name="Lunt B.L."/>
            <person name="Fisher J.N.B."/>
            <person name="Gardner A.V."/>
            <person name="Bailey M.E."/>
            <person name="Deus L.M."/>
            <person name="Earl A.S."/>
            <person name="Gibby P.D."/>
            <person name="Hartmann K.A."/>
            <person name="Liu J.E."/>
            <person name="Manci A.M."/>
            <person name="Nielsen D.A."/>
            <person name="Solomon M.B."/>
            <person name="Breakwell D.P."/>
            <person name="Burnett S.H."/>
            <person name="Grose J.H."/>
        </authorList>
    </citation>
    <scope>NUCLEOTIDE SEQUENCE [LARGE SCALE GENOMIC DNA]</scope>
    <source>
        <strain evidence="1 2">16</strain>
    </source>
</reference>
<dbReference type="GO" id="GO:0046653">
    <property type="term" value="P:tetrahydrofolate metabolic process"/>
    <property type="evidence" value="ECO:0007669"/>
    <property type="project" value="InterPro"/>
</dbReference>
<dbReference type="Proteomes" id="UP000048984">
    <property type="component" value="Unassembled WGS sequence"/>
</dbReference>